<name>A0ABP7Z7W2_9ACTN</name>
<evidence type="ECO:0000259" key="2">
    <source>
        <dbReference type="Pfam" id="PF13581"/>
    </source>
</evidence>
<protein>
    <recommendedName>
        <fullName evidence="2">Histidine kinase/HSP90-like ATPase domain-containing protein</fullName>
    </recommendedName>
</protein>
<keyword evidence="1" id="KW-0418">Kinase</keyword>
<keyword evidence="4" id="KW-1185">Reference proteome</keyword>
<organism evidence="3 4">
    <name type="scientific">Streptomyces tunisiensis</name>
    <dbReference type="NCBI Taxonomy" id="948699"/>
    <lineage>
        <taxon>Bacteria</taxon>
        <taxon>Bacillati</taxon>
        <taxon>Actinomycetota</taxon>
        <taxon>Actinomycetes</taxon>
        <taxon>Kitasatosporales</taxon>
        <taxon>Streptomycetaceae</taxon>
        <taxon>Streptomyces</taxon>
    </lineage>
</organism>
<dbReference type="InterPro" id="IPR036890">
    <property type="entry name" value="HATPase_C_sf"/>
</dbReference>
<comment type="caution">
    <text evidence="3">The sequence shown here is derived from an EMBL/GenBank/DDBJ whole genome shotgun (WGS) entry which is preliminary data.</text>
</comment>
<gene>
    <name evidence="3" type="ORF">GCM10022285_58390</name>
</gene>
<evidence type="ECO:0000313" key="3">
    <source>
        <dbReference type="EMBL" id="GAA4149281.1"/>
    </source>
</evidence>
<dbReference type="PANTHER" id="PTHR35526:SF3">
    <property type="entry name" value="ANTI-SIGMA-F FACTOR RSBW"/>
    <property type="match status" value="1"/>
</dbReference>
<dbReference type="InterPro" id="IPR050267">
    <property type="entry name" value="Anti-sigma-factor_SerPK"/>
</dbReference>
<proteinExistence type="predicted"/>
<evidence type="ECO:0000256" key="1">
    <source>
        <dbReference type="ARBA" id="ARBA00022527"/>
    </source>
</evidence>
<dbReference type="InterPro" id="IPR003594">
    <property type="entry name" value="HATPase_dom"/>
</dbReference>
<dbReference type="Gene3D" id="3.30.565.10">
    <property type="entry name" value="Histidine kinase-like ATPase, C-terminal domain"/>
    <property type="match status" value="1"/>
</dbReference>
<dbReference type="SUPFAM" id="SSF55874">
    <property type="entry name" value="ATPase domain of HSP90 chaperone/DNA topoisomerase II/histidine kinase"/>
    <property type="match status" value="1"/>
</dbReference>
<dbReference type="Proteomes" id="UP001501845">
    <property type="component" value="Unassembled WGS sequence"/>
</dbReference>
<feature type="domain" description="Histidine kinase/HSP90-like ATPase" evidence="2">
    <location>
        <begin position="26"/>
        <end position="143"/>
    </location>
</feature>
<dbReference type="EMBL" id="BAABBU010000034">
    <property type="protein sequence ID" value="GAA4149281.1"/>
    <property type="molecule type" value="Genomic_DNA"/>
</dbReference>
<evidence type="ECO:0000313" key="4">
    <source>
        <dbReference type="Proteomes" id="UP001501845"/>
    </source>
</evidence>
<reference evidence="4" key="1">
    <citation type="journal article" date="2019" name="Int. J. Syst. Evol. Microbiol.">
        <title>The Global Catalogue of Microorganisms (GCM) 10K type strain sequencing project: providing services to taxonomists for standard genome sequencing and annotation.</title>
        <authorList>
            <consortium name="The Broad Institute Genomics Platform"/>
            <consortium name="The Broad Institute Genome Sequencing Center for Infectious Disease"/>
            <person name="Wu L."/>
            <person name="Ma J."/>
        </authorList>
    </citation>
    <scope>NUCLEOTIDE SEQUENCE [LARGE SCALE GENOMIC DNA]</scope>
    <source>
        <strain evidence="4">JCM 17589</strain>
    </source>
</reference>
<keyword evidence="1" id="KW-0808">Transferase</keyword>
<dbReference type="Pfam" id="PF13581">
    <property type="entry name" value="HATPase_c_2"/>
    <property type="match status" value="1"/>
</dbReference>
<dbReference type="PANTHER" id="PTHR35526">
    <property type="entry name" value="ANTI-SIGMA-F FACTOR RSBW-RELATED"/>
    <property type="match status" value="1"/>
</dbReference>
<dbReference type="CDD" id="cd16936">
    <property type="entry name" value="HATPase_RsbW-like"/>
    <property type="match status" value="1"/>
</dbReference>
<accession>A0ABP7Z7W2</accession>
<sequence>MSPVPLDWGLAVGISTADFAARAFTCNPGSLKKIRRFIRETISTWGLTVLADDLTAAVNELTTNAVQHALVAPEGARGRAWLGMARTGNTVVCVVADPSPTPPSRHHPVCLADAGRGLAVVDALADQWGYATSASGGKTVWVRIAAPS</sequence>
<keyword evidence="1" id="KW-0723">Serine/threonine-protein kinase</keyword>